<dbReference type="SUPFAM" id="SSF52540">
    <property type="entry name" value="P-loop containing nucleoside triphosphate hydrolases"/>
    <property type="match status" value="1"/>
</dbReference>
<dbReference type="Proteomes" id="UP000639338">
    <property type="component" value="Unassembled WGS sequence"/>
</dbReference>
<keyword evidence="5" id="KW-0636">Prenylation</keyword>
<evidence type="ECO:0000256" key="4">
    <source>
        <dbReference type="ARBA" id="ARBA00023288"/>
    </source>
</evidence>
<dbReference type="GO" id="GO:0003924">
    <property type="term" value="F:GTPase activity"/>
    <property type="evidence" value="ECO:0007669"/>
    <property type="project" value="InterPro"/>
</dbReference>
<evidence type="ECO:0000256" key="2">
    <source>
        <dbReference type="ARBA" id="ARBA00022741"/>
    </source>
</evidence>
<evidence type="ECO:0000256" key="1">
    <source>
        <dbReference type="ARBA" id="ARBA00006270"/>
    </source>
</evidence>
<dbReference type="AlphaFoldDB" id="A0A835CSA2"/>
<comment type="similarity">
    <text evidence="1">Belongs to the small GTPase superfamily. Rab family.</text>
</comment>
<keyword evidence="2" id="KW-0547">Nucleotide-binding</keyword>
<reference evidence="6 7" key="1">
    <citation type="submission" date="2020-08" db="EMBL/GenBank/DDBJ databases">
        <title>Aphidius gifuensis genome sequencing and assembly.</title>
        <authorList>
            <person name="Du Z."/>
        </authorList>
    </citation>
    <scope>NUCLEOTIDE SEQUENCE [LARGE SCALE GENOMIC DNA]</scope>
    <source>
        <strain evidence="6">YNYX2018</strain>
        <tissue evidence="6">Adults</tissue>
    </source>
</reference>
<dbReference type="PROSITE" id="PS51419">
    <property type="entry name" value="RAB"/>
    <property type="match status" value="1"/>
</dbReference>
<dbReference type="PROSITE" id="PS51421">
    <property type="entry name" value="RAS"/>
    <property type="match status" value="1"/>
</dbReference>
<dbReference type="EMBL" id="JACMRX010000004">
    <property type="protein sequence ID" value="KAF7991055.1"/>
    <property type="molecule type" value="Genomic_DNA"/>
</dbReference>
<dbReference type="CDD" id="cd00154">
    <property type="entry name" value="Rab"/>
    <property type="match status" value="1"/>
</dbReference>
<evidence type="ECO:0000313" key="6">
    <source>
        <dbReference type="EMBL" id="KAF7991055.1"/>
    </source>
</evidence>
<accession>A0A835CSA2</accession>
<dbReference type="SMART" id="SM00173">
    <property type="entry name" value="RAS"/>
    <property type="match status" value="1"/>
</dbReference>
<dbReference type="SMART" id="SM00175">
    <property type="entry name" value="RAB"/>
    <property type="match status" value="1"/>
</dbReference>
<name>A0A835CSA2_APHGI</name>
<protein>
    <submittedName>
        <fullName evidence="6">Uncharacterized protein</fullName>
    </submittedName>
</protein>
<dbReference type="PROSITE" id="PS51420">
    <property type="entry name" value="RHO"/>
    <property type="match status" value="1"/>
</dbReference>
<dbReference type="NCBIfam" id="TIGR00231">
    <property type="entry name" value="small_GTP"/>
    <property type="match status" value="1"/>
</dbReference>
<proteinExistence type="inferred from homology"/>
<keyword evidence="3" id="KW-0342">GTP-binding</keyword>
<comment type="caution">
    <text evidence="6">The sequence shown here is derived from an EMBL/GenBank/DDBJ whole genome shotgun (WGS) entry which is preliminary data.</text>
</comment>
<evidence type="ECO:0000256" key="5">
    <source>
        <dbReference type="ARBA" id="ARBA00023289"/>
    </source>
</evidence>
<keyword evidence="4" id="KW-0449">Lipoprotein</keyword>
<dbReference type="FunFam" id="3.40.50.300:FF:001129">
    <property type="entry name" value="ras-related protein Rab-44 isoform X2"/>
    <property type="match status" value="1"/>
</dbReference>
<dbReference type="Pfam" id="PF00071">
    <property type="entry name" value="Ras"/>
    <property type="match status" value="1"/>
</dbReference>
<organism evidence="6 7">
    <name type="scientific">Aphidius gifuensis</name>
    <name type="common">Parasitoid wasp</name>
    <dbReference type="NCBI Taxonomy" id="684658"/>
    <lineage>
        <taxon>Eukaryota</taxon>
        <taxon>Metazoa</taxon>
        <taxon>Ecdysozoa</taxon>
        <taxon>Arthropoda</taxon>
        <taxon>Hexapoda</taxon>
        <taxon>Insecta</taxon>
        <taxon>Pterygota</taxon>
        <taxon>Neoptera</taxon>
        <taxon>Endopterygota</taxon>
        <taxon>Hymenoptera</taxon>
        <taxon>Apocrita</taxon>
        <taxon>Ichneumonoidea</taxon>
        <taxon>Braconidae</taxon>
        <taxon>Aphidiinae</taxon>
        <taxon>Aphidius</taxon>
    </lineage>
</organism>
<dbReference type="PANTHER" id="PTHR47980">
    <property type="entry name" value="LD44762P"/>
    <property type="match status" value="1"/>
</dbReference>
<keyword evidence="7" id="KW-1185">Reference proteome</keyword>
<dbReference type="SMART" id="SM00176">
    <property type="entry name" value="RAN"/>
    <property type="match status" value="1"/>
</dbReference>
<dbReference type="PRINTS" id="PR00449">
    <property type="entry name" value="RASTRNSFRMNG"/>
</dbReference>
<dbReference type="InterPro" id="IPR005225">
    <property type="entry name" value="Small_GTP-bd"/>
</dbReference>
<gene>
    <name evidence="6" type="ORF">HCN44_002617</name>
</gene>
<sequence length="210" mass="24101">MEKIKIPLYKVLLMGDSGVGKTCILDSFLCDSFIENHDSTIGVDYKTKIIEIKEKIVKLQIWDTAGKQIIRFMTITSSYFNNVHGIVLVYDITDEESFKNLDYWLRLINDCARNDVKKILIGAKCDLKNDRRVTKKRGEQLAEKHNMTFLETSSKLDINNEEAFYLLAEDICNNTQNILCEADSKSKTWKSSSESIDVIYPCVSFKCSIL</sequence>
<evidence type="ECO:0000313" key="7">
    <source>
        <dbReference type="Proteomes" id="UP000639338"/>
    </source>
</evidence>
<dbReference type="InterPro" id="IPR001806">
    <property type="entry name" value="Small_GTPase"/>
</dbReference>
<dbReference type="GO" id="GO:0005525">
    <property type="term" value="F:GTP binding"/>
    <property type="evidence" value="ECO:0007669"/>
    <property type="project" value="UniProtKB-KW"/>
</dbReference>
<dbReference type="InterPro" id="IPR050305">
    <property type="entry name" value="Small_GTPase_Rab"/>
</dbReference>
<evidence type="ECO:0000256" key="3">
    <source>
        <dbReference type="ARBA" id="ARBA00023134"/>
    </source>
</evidence>
<dbReference type="SMART" id="SM00174">
    <property type="entry name" value="RHO"/>
    <property type="match status" value="1"/>
</dbReference>
<dbReference type="InterPro" id="IPR027417">
    <property type="entry name" value="P-loop_NTPase"/>
</dbReference>
<dbReference type="Gene3D" id="3.40.50.300">
    <property type="entry name" value="P-loop containing nucleotide triphosphate hydrolases"/>
    <property type="match status" value="1"/>
</dbReference>